<dbReference type="EMBL" id="SMBU01000007">
    <property type="protein sequence ID" value="TCV00926.1"/>
    <property type="molecule type" value="Genomic_DNA"/>
</dbReference>
<dbReference type="Proteomes" id="UP000295110">
    <property type="component" value="Unassembled WGS sequence"/>
</dbReference>
<keyword evidence="3" id="KW-1185">Reference proteome</keyword>
<dbReference type="Pfam" id="PF00903">
    <property type="entry name" value="Glyoxalase"/>
    <property type="match status" value="1"/>
</dbReference>
<accession>A0A4R3V788</accession>
<sequence length="133" mass="14652">MQIKISTVFVDDHEKALAFYTGKLGFRKMADIAMGPYRWLTVVSPEGAHGVELQLESIAGFDAARIFQRSLYESGRPCTAFVTEDVEAEAQTLRERGVLVRGAPVDMGPIKAVMFEDGCGNLIHLVQPLVKPQ</sequence>
<name>A0A4R3V788_ROSSA</name>
<dbReference type="InterPro" id="IPR029068">
    <property type="entry name" value="Glyas_Bleomycin-R_OHBP_Dase"/>
</dbReference>
<dbReference type="InterPro" id="IPR037523">
    <property type="entry name" value="VOC_core"/>
</dbReference>
<protein>
    <submittedName>
        <fullName evidence="2">Catechol 2,3-dioxygenase-like lactoylglutathione lyase family enzyme</fullName>
    </submittedName>
</protein>
<keyword evidence="2" id="KW-0456">Lyase</keyword>
<dbReference type="PANTHER" id="PTHR36437">
    <property type="entry name" value="GLYOXALASE/BLEOMYCIN RESISTANCE PROTEIN/DIOXYGENASE"/>
    <property type="match status" value="1"/>
</dbReference>
<dbReference type="GO" id="GO:0016829">
    <property type="term" value="F:lyase activity"/>
    <property type="evidence" value="ECO:0007669"/>
    <property type="project" value="UniProtKB-KW"/>
</dbReference>
<evidence type="ECO:0000313" key="2">
    <source>
        <dbReference type="EMBL" id="TCV00926.1"/>
    </source>
</evidence>
<dbReference type="PANTHER" id="PTHR36437:SF2">
    <property type="entry name" value="GLYOXALASE_BLEOMYCIN RESISTANCE PROTEIN_DIOXYGENASE"/>
    <property type="match status" value="1"/>
</dbReference>
<gene>
    <name evidence="2" type="ORF">EV671_100755</name>
</gene>
<keyword evidence="2" id="KW-0223">Dioxygenase</keyword>
<organism evidence="2 3">
    <name type="scientific">Roseateles saccharophilus</name>
    <name type="common">Pseudomonas saccharophila</name>
    <dbReference type="NCBI Taxonomy" id="304"/>
    <lineage>
        <taxon>Bacteria</taxon>
        <taxon>Pseudomonadati</taxon>
        <taxon>Pseudomonadota</taxon>
        <taxon>Betaproteobacteria</taxon>
        <taxon>Burkholderiales</taxon>
        <taxon>Sphaerotilaceae</taxon>
        <taxon>Roseateles</taxon>
    </lineage>
</organism>
<dbReference type="GO" id="GO:0051213">
    <property type="term" value="F:dioxygenase activity"/>
    <property type="evidence" value="ECO:0007669"/>
    <property type="project" value="UniProtKB-KW"/>
</dbReference>
<dbReference type="RefSeq" id="WP_132570776.1">
    <property type="nucleotide sequence ID" value="NZ_CBCSGL010000009.1"/>
</dbReference>
<comment type="caution">
    <text evidence="2">The sequence shown here is derived from an EMBL/GenBank/DDBJ whole genome shotgun (WGS) entry which is preliminary data.</text>
</comment>
<dbReference type="Gene3D" id="3.10.180.10">
    <property type="entry name" value="2,3-Dihydroxybiphenyl 1,2-Dioxygenase, domain 1"/>
    <property type="match status" value="1"/>
</dbReference>
<dbReference type="SUPFAM" id="SSF54593">
    <property type="entry name" value="Glyoxalase/Bleomycin resistance protein/Dihydroxybiphenyl dioxygenase"/>
    <property type="match status" value="1"/>
</dbReference>
<dbReference type="AlphaFoldDB" id="A0A4R3V788"/>
<keyword evidence="2" id="KW-0560">Oxidoreductase</keyword>
<feature type="domain" description="VOC" evidence="1">
    <location>
        <begin position="2"/>
        <end position="128"/>
    </location>
</feature>
<dbReference type="PROSITE" id="PS51819">
    <property type="entry name" value="VOC"/>
    <property type="match status" value="1"/>
</dbReference>
<evidence type="ECO:0000259" key="1">
    <source>
        <dbReference type="PROSITE" id="PS51819"/>
    </source>
</evidence>
<proteinExistence type="predicted"/>
<reference evidence="2 3" key="1">
    <citation type="submission" date="2019-03" db="EMBL/GenBank/DDBJ databases">
        <title>Genomic Encyclopedia of Type Strains, Phase IV (KMG-IV): sequencing the most valuable type-strain genomes for metagenomic binning, comparative biology and taxonomic classification.</title>
        <authorList>
            <person name="Goeker M."/>
        </authorList>
    </citation>
    <scope>NUCLEOTIDE SEQUENCE [LARGE SCALE GENOMIC DNA]</scope>
    <source>
        <strain evidence="2 3">DSM 654</strain>
    </source>
</reference>
<dbReference type="InterPro" id="IPR004360">
    <property type="entry name" value="Glyas_Fos-R_dOase_dom"/>
</dbReference>
<dbReference type="OrthoDB" id="9797663at2"/>
<evidence type="ECO:0000313" key="3">
    <source>
        <dbReference type="Proteomes" id="UP000295110"/>
    </source>
</evidence>